<dbReference type="InterPro" id="IPR013892">
    <property type="entry name" value="Cyt_c_biogenesis_Cmc1-like"/>
</dbReference>
<proteinExistence type="inferred from homology"/>
<gene>
    <name evidence="5" type="ORF">DFH08DRAFT_702763</name>
</gene>
<dbReference type="PROSITE" id="PS51808">
    <property type="entry name" value="CHCH"/>
    <property type="match status" value="1"/>
</dbReference>
<protein>
    <recommendedName>
        <fullName evidence="3">COX assembly mitochondrial protein</fullName>
    </recommendedName>
</protein>
<comment type="subcellular location">
    <subcellularLocation>
        <location evidence="3">Mitochondrion inner membrane</location>
    </subcellularLocation>
</comment>
<accession>A0AAD7EPW6</accession>
<dbReference type="EMBL" id="JARIHO010000023">
    <property type="protein sequence ID" value="KAJ7343683.1"/>
    <property type="molecule type" value="Genomic_DNA"/>
</dbReference>
<comment type="similarity">
    <text evidence="1 3">Belongs to the CMC family.</text>
</comment>
<dbReference type="AlphaFoldDB" id="A0AAD7EPW6"/>
<dbReference type="GO" id="GO:0005743">
    <property type="term" value="C:mitochondrial inner membrane"/>
    <property type="evidence" value="ECO:0007669"/>
    <property type="project" value="UniProtKB-SubCell"/>
</dbReference>
<dbReference type="Proteomes" id="UP001218218">
    <property type="component" value="Unassembled WGS sequence"/>
</dbReference>
<keyword evidence="3" id="KW-0472">Membrane</keyword>
<evidence type="ECO:0000256" key="1">
    <source>
        <dbReference type="ARBA" id="ARBA00007347"/>
    </source>
</evidence>
<keyword evidence="2" id="KW-1015">Disulfide bond</keyword>
<reference evidence="5" key="1">
    <citation type="submission" date="2023-03" db="EMBL/GenBank/DDBJ databases">
        <title>Massive genome expansion in bonnet fungi (Mycena s.s.) driven by repeated elements and novel gene families across ecological guilds.</title>
        <authorList>
            <consortium name="Lawrence Berkeley National Laboratory"/>
            <person name="Harder C.B."/>
            <person name="Miyauchi S."/>
            <person name="Viragh M."/>
            <person name="Kuo A."/>
            <person name="Thoen E."/>
            <person name="Andreopoulos B."/>
            <person name="Lu D."/>
            <person name="Skrede I."/>
            <person name="Drula E."/>
            <person name="Henrissat B."/>
            <person name="Morin E."/>
            <person name="Kohler A."/>
            <person name="Barry K."/>
            <person name="LaButti K."/>
            <person name="Morin E."/>
            <person name="Salamov A."/>
            <person name="Lipzen A."/>
            <person name="Mereny Z."/>
            <person name="Hegedus B."/>
            <person name="Baldrian P."/>
            <person name="Stursova M."/>
            <person name="Weitz H."/>
            <person name="Taylor A."/>
            <person name="Grigoriev I.V."/>
            <person name="Nagy L.G."/>
            <person name="Martin F."/>
            <person name="Kauserud H."/>
        </authorList>
    </citation>
    <scope>NUCLEOTIDE SEQUENCE</scope>
    <source>
        <strain evidence="5">CBHHK002</strain>
    </source>
</reference>
<keyword evidence="6" id="KW-1185">Reference proteome</keyword>
<keyword evidence="3" id="KW-0496">Mitochondrion</keyword>
<comment type="caution">
    <text evidence="5">The sequence shown here is derived from an EMBL/GenBank/DDBJ whole genome shotgun (WGS) entry which is preliminary data.</text>
</comment>
<evidence type="ECO:0000313" key="6">
    <source>
        <dbReference type="Proteomes" id="UP001218218"/>
    </source>
</evidence>
<evidence type="ECO:0000256" key="3">
    <source>
        <dbReference type="RuleBase" id="RU364104"/>
    </source>
</evidence>
<evidence type="ECO:0000256" key="4">
    <source>
        <dbReference type="SAM" id="MobiDB-lite"/>
    </source>
</evidence>
<dbReference type="Pfam" id="PF08583">
    <property type="entry name" value="Cmc1"/>
    <property type="match status" value="1"/>
</dbReference>
<keyword evidence="3" id="KW-0143">Chaperone</keyword>
<sequence>MHPQVSDKKVLGPFAFFFSHSLLLRKDSACKEFLEALEQCHSNNWARLLGQCNRQKEELNVCLRKERIERATENREMAKERKLKSEQARKKFYDDE</sequence>
<name>A0AAD7EPW6_9AGAR</name>
<evidence type="ECO:0000313" key="5">
    <source>
        <dbReference type="EMBL" id="KAJ7343683.1"/>
    </source>
</evidence>
<evidence type="ECO:0000256" key="2">
    <source>
        <dbReference type="ARBA" id="ARBA00023157"/>
    </source>
</evidence>
<comment type="function">
    <text evidence="3">Required for mitochondrial cytochrome c oxidase (COX) assembly and respiration.</text>
</comment>
<keyword evidence="3" id="KW-0999">Mitochondrion inner membrane</keyword>
<organism evidence="5 6">
    <name type="scientific">Mycena albidolilacea</name>
    <dbReference type="NCBI Taxonomy" id="1033008"/>
    <lineage>
        <taxon>Eukaryota</taxon>
        <taxon>Fungi</taxon>
        <taxon>Dikarya</taxon>
        <taxon>Basidiomycota</taxon>
        <taxon>Agaricomycotina</taxon>
        <taxon>Agaricomycetes</taxon>
        <taxon>Agaricomycetidae</taxon>
        <taxon>Agaricales</taxon>
        <taxon>Marasmiineae</taxon>
        <taxon>Mycenaceae</taxon>
        <taxon>Mycena</taxon>
    </lineage>
</organism>
<feature type="region of interest" description="Disordered" evidence="4">
    <location>
        <begin position="73"/>
        <end position="96"/>
    </location>
</feature>